<dbReference type="EMBL" id="WHPF01000002">
    <property type="protein sequence ID" value="NNV54250.1"/>
    <property type="molecule type" value="Genomic_DNA"/>
</dbReference>
<dbReference type="Proteomes" id="UP000598971">
    <property type="component" value="Unassembled WGS sequence"/>
</dbReference>
<protein>
    <submittedName>
        <fullName evidence="1">Uncharacterized protein</fullName>
    </submittedName>
</protein>
<dbReference type="RefSeq" id="WP_171606179.1">
    <property type="nucleotide sequence ID" value="NZ_WHPF01000002.1"/>
</dbReference>
<comment type="caution">
    <text evidence="1">The sequence shown here is derived from an EMBL/GenBank/DDBJ whole genome shotgun (WGS) entry which is preliminary data.</text>
</comment>
<evidence type="ECO:0000313" key="2">
    <source>
        <dbReference type="Proteomes" id="UP000598971"/>
    </source>
</evidence>
<dbReference type="AlphaFoldDB" id="A0A8J8FAM7"/>
<accession>A0A8J8FAM7</accession>
<organism evidence="1 2">
    <name type="scientific">Limnovirga soli</name>
    <dbReference type="NCBI Taxonomy" id="2656915"/>
    <lineage>
        <taxon>Bacteria</taxon>
        <taxon>Pseudomonadati</taxon>
        <taxon>Bacteroidota</taxon>
        <taxon>Chitinophagia</taxon>
        <taxon>Chitinophagales</taxon>
        <taxon>Chitinophagaceae</taxon>
        <taxon>Limnovirga</taxon>
    </lineage>
</organism>
<gene>
    <name evidence="1" type="ORF">GD597_02180</name>
</gene>
<sequence length="127" mass="14186">MTVKSLKVRNISFVLLTVFFLAFAFLALKPLPKASLSNCIKYSDVVSEVSKGDGEGDIVVKLKNSNNYYYINRAIDYGYSVEVLKEKLVGKKIELLAISHWTPLDPASKTKHIAEIKTDGVLIYSEL</sequence>
<name>A0A8J8FAM7_9BACT</name>
<reference evidence="1" key="1">
    <citation type="submission" date="2019-10" db="EMBL/GenBank/DDBJ databases">
        <title>Draft genome sequence of Panacibacter sp. KCS-6.</title>
        <authorList>
            <person name="Yim K.J."/>
        </authorList>
    </citation>
    <scope>NUCLEOTIDE SEQUENCE</scope>
    <source>
        <strain evidence="1">KCS-6</strain>
    </source>
</reference>
<proteinExistence type="predicted"/>
<keyword evidence="2" id="KW-1185">Reference proteome</keyword>
<evidence type="ECO:0000313" key="1">
    <source>
        <dbReference type="EMBL" id="NNV54250.1"/>
    </source>
</evidence>